<name>A0ABT8EJ56_9BURK</name>
<feature type="signal peptide" evidence="2">
    <location>
        <begin position="1"/>
        <end position="30"/>
    </location>
</feature>
<sequence>MALSIQGGNKRTAASVLVMTVLALALTACGSDSSTTTAVNTPKPNNDSPVVEPQPEPTPRSISLKHVSRYATGVFEQSAAEITAFDAQSKRVFTVNAQKGTLDILDLTDAAAPTHIGEIEVSGIAVGATVNSVAVHDGIVAVAIESSPKTAPGYVAFYQAADSRYLSHVQVGALPDMLVFTPDGKKVLVANEGEPSDDYQIDPEGSISIIDISKVMAPTVRTADFTAFNDQRAALVASGVRLFGPDQTKKHPGRVGDYPRASVAQDLEPEYIAISSDGKLAWVSLQENNALAKVDIDAAKVIDILPLGFKDHGLDGQGLDVTDETKQIDIRPWVGLHGMYMPDAIAAYEADGKTYVVSANEGDARAWGEGNVAYFEGDLSQGFVEEIRLKHLVHKDGFARRLGDDMPAHLYALADGAMLDPNVFAYCGAKPGNKPGDCRADEQLGRLKVSWTLGYKTKPDGTPLYHDVTGKENPTGRWLMYDKLYAFGARSFAIWDQDGALVWDSGDQFEQFLSSDQCKLRAERDLLCADFFNSQHSAVGQLKNRSDDKGPEPEGVELGRLGDKTFAFIGLERMGGVMVYDITNPKQPVFQDYLNTRQNWELNPETELAQVGDLGPEGLKFVPAKDSPTGQPLLIVGFEVSGTTSIFEIEQQF</sequence>
<evidence type="ECO:0000259" key="3">
    <source>
        <dbReference type="Pfam" id="PF22494"/>
    </source>
</evidence>
<dbReference type="SUPFAM" id="SSF51004">
    <property type="entry name" value="C-terminal (heme d1) domain of cytochrome cd1-nitrite reductase"/>
    <property type="match status" value="1"/>
</dbReference>
<organism evidence="4 5">
    <name type="scientific">Alcaligenes endophyticus</name>
    <dbReference type="NCBI Taxonomy" id="1929088"/>
    <lineage>
        <taxon>Bacteria</taxon>
        <taxon>Pseudomonadati</taxon>
        <taxon>Pseudomonadota</taxon>
        <taxon>Betaproteobacteria</taxon>
        <taxon>Burkholderiales</taxon>
        <taxon>Alcaligenaceae</taxon>
        <taxon>Alcaligenes</taxon>
    </lineage>
</organism>
<dbReference type="Pfam" id="PF22494">
    <property type="entry name" value="choice_anch_I"/>
    <property type="match status" value="2"/>
</dbReference>
<dbReference type="RefSeq" id="WP_266124013.1">
    <property type="nucleotide sequence ID" value="NZ_JAJHNU010000002.1"/>
</dbReference>
<comment type="caution">
    <text evidence="4">The sequence shown here is derived from an EMBL/GenBank/DDBJ whole genome shotgun (WGS) entry which is preliminary data.</text>
</comment>
<protein>
    <submittedName>
        <fullName evidence="4">Choice-of-anchor I family protein</fullName>
    </submittedName>
</protein>
<evidence type="ECO:0000256" key="2">
    <source>
        <dbReference type="SAM" id="SignalP"/>
    </source>
</evidence>
<proteinExistence type="predicted"/>
<keyword evidence="5" id="KW-1185">Reference proteome</keyword>
<dbReference type="Proteomes" id="UP001168613">
    <property type="component" value="Unassembled WGS sequence"/>
</dbReference>
<dbReference type="InterPro" id="IPR055188">
    <property type="entry name" value="Choice_anch_I"/>
</dbReference>
<dbReference type="InterPro" id="IPR015943">
    <property type="entry name" value="WD40/YVTN_repeat-like_dom_sf"/>
</dbReference>
<dbReference type="Gene3D" id="2.130.10.10">
    <property type="entry name" value="YVTN repeat-like/Quinoprotein amine dehydrogenase"/>
    <property type="match status" value="1"/>
</dbReference>
<feature type="compositionally biased region" description="Polar residues" evidence="1">
    <location>
        <begin position="32"/>
        <end position="48"/>
    </location>
</feature>
<gene>
    <name evidence="4" type="ORF">LMS43_08530</name>
</gene>
<feature type="region of interest" description="Disordered" evidence="1">
    <location>
        <begin position="32"/>
        <end position="61"/>
    </location>
</feature>
<evidence type="ECO:0000256" key="1">
    <source>
        <dbReference type="SAM" id="MobiDB-lite"/>
    </source>
</evidence>
<dbReference type="PANTHER" id="PTHR46928:SF1">
    <property type="entry name" value="MESENCHYME-SPECIFIC CELL SURFACE GLYCOPROTEIN"/>
    <property type="match status" value="1"/>
</dbReference>
<reference evidence="4" key="1">
    <citation type="submission" date="2021-11" db="EMBL/GenBank/DDBJ databases">
        <title>Draft genome sequence of Alcaligenes endophyticus type strain CCUG 75668T.</title>
        <authorList>
            <person name="Salva-Serra F."/>
            <person name="Duran R.E."/>
            <person name="Seeger M."/>
            <person name="Moore E.R.B."/>
            <person name="Jaen-Luchoro D."/>
        </authorList>
    </citation>
    <scope>NUCLEOTIDE SEQUENCE</scope>
    <source>
        <strain evidence="4">CCUG 75668</strain>
    </source>
</reference>
<dbReference type="NCBIfam" id="NF038117">
    <property type="entry name" value="choice_anch_I"/>
    <property type="match status" value="1"/>
</dbReference>
<dbReference type="InterPro" id="IPR011048">
    <property type="entry name" value="Haem_d1_sf"/>
</dbReference>
<accession>A0ABT8EJ56</accession>
<evidence type="ECO:0000313" key="4">
    <source>
        <dbReference type="EMBL" id="MDN4121332.1"/>
    </source>
</evidence>
<dbReference type="PANTHER" id="PTHR46928">
    <property type="entry name" value="MESENCHYME-SPECIFIC CELL SURFACE GLYCOPROTEIN"/>
    <property type="match status" value="1"/>
</dbReference>
<keyword evidence="2" id="KW-0732">Signal</keyword>
<feature type="domain" description="Choice-of-anchor I" evidence="3">
    <location>
        <begin position="77"/>
        <end position="367"/>
    </location>
</feature>
<feature type="chain" id="PRO_5047413641" evidence="2">
    <location>
        <begin position="31"/>
        <end position="653"/>
    </location>
</feature>
<dbReference type="InterPro" id="IPR052956">
    <property type="entry name" value="Mesenchyme-surface_protein"/>
</dbReference>
<dbReference type="EMBL" id="JAJHNU010000002">
    <property type="protein sequence ID" value="MDN4121332.1"/>
    <property type="molecule type" value="Genomic_DNA"/>
</dbReference>
<feature type="domain" description="Choice-of-anchor I" evidence="3">
    <location>
        <begin position="481"/>
        <end position="649"/>
    </location>
</feature>
<evidence type="ECO:0000313" key="5">
    <source>
        <dbReference type="Proteomes" id="UP001168613"/>
    </source>
</evidence>